<accession>A0A0H4TP08</accession>
<feature type="transmembrane region" description="Helical" evidence="5">
    <location>
        <begin position="139"/>
        <end position="165"/>
    </location>
</feature>
<evidence type="ECO:0000256" key="2">
    <source>
        <dbReference type="ARBA" id="ARBA00022692"/>
    </source>
</evidence>
<comment type="subcellular location">
    <subcellularLocation>
        <location evidence="1">Endomembrane system</location>
        <topology evidence="1">Multi-pass membrane protein</topology>
    </subcellularLocation>
</comment>
<keyword evidence="2 5" id="KW-0812">Transmembrane</keyword>
<proteinExistence type="predicted"/>
<dbReference type="AlphaFoldDB" id="A0A0H4TP08"/>
<evidence type="ECO:0000256" key="4">
    <source>
        <dbReference type="ARBA" id="ARBA00023136"/>
    </source>
</evidence>
<dbReference type="GO" id="GO:0012505">
    <property type="term" value="C:endomembrane system"/>
    <property type="evidence" value="ECO:0007669"/>
    <property type="project" value="UniProtKB-SubCell"/>
</dbReference>
<evidence type="ECO:0008006" key="7">
    <source>
        <dbReference type="Google" id="ProtNLM"/>
    </source>
</evidence>
<protein>
    <recommendedName>
        <fullName evidence="7">Isoprenylcysteine carboxyl methyltransferase</fullName>
    </recommendedName>
</protein>
<feature type="transmembrane region" description="Helical" evidence="5">
    <location>
        <begin position="7"/>
        <end position="29"/>
    </location>
</feature>
<reference evidence="6" key="1">
    <citation type="journal article" date="2015" name="ISME J.">
        <title>Aquifer environment selects for microbial species cohorts in sediment and groundwater.</title>
        <authorList>
            <person name="Hug L.A."/>
            <person name="Thomas B.C."/>
            <person name="Brown C.T."/>
            <person name="Frischkorn K.R."/>
            <person name="Williams K.H."/>
            <person name="Tringe S.G."/>
            <person name="Banfield J.F."/>
        </authorList>
    </citation>
    <scope>NUCLEOTIDE SEQUENCE</scope>
</reference>
<sequence length="200" mass="22954">MDVNLRLLLILFVILYPSLVFLLRTVIVWKKIGSLPITYGKTNSKHDRLGRIFKILVCMSLASAIIYLESMGTYQKLLPITSLEIVTLRVIGIFFAYTSMIWTIISQAQMGSSWRIGIDEKNKTRLVVGGVFKLSRNPIYLGVIITLFSLFLVLPNLVNLVILLATITTISMQVKLEEEYLKKIYGEEYLSYIERTPRWL</sequence>
<dbReference type="EMBL" id="KT007000">
    <property type="protein sequence ID" value="AKQ02419.1"/>
    <property type="molecule type" value="Genomic_DNA"/>
</dbReference>
<dbReference type="PANTHER" id="PTHR12714">
    <property type="entry name" value="PROTEIN-S ISOPRENYLCYSTEINE O-METHYLTRANSFERASE"/>
    <property type="match status" value="1"/>
</dbReference>
<keyword evidence="4 5" id="KW-0472">Membrane</keyword>
<evidence type="ECO:0000256" key="3">
    <source>
        <dbReference type="ARBA" id="ARBA00022989"/>
    </source>
</evidence>
<keyword evidence="3 5" id="KW-1133">Transmembrane helix</keyword>
<dbReference type="Gene3D" id="1.20.120.1630">
    <property type="match status" value="1"/>
</dbReference>
<dbReference type="GO" id="GO:0016740">
    <property type="term" value="F:transferase activity"/>
    <property type="evidence" value="ECO:0007669"/>
    <property type="project" value="UniProtKB-ARBA"/>
</dbReference>
<evidence type="ECO:0000313" key="6">
    <source>
        <dbReference type="EMBL" id="AKQ02419.1"/>
    </source>
</evidence>
<dbReference type="InterPro" id="IPR007318">
    <property type="entry name" value="Phopholipid_MeTrfase"/>
</dbReference>
<organism evidence="6">
    <name type="scientific">uncultured Parcubacteria bacterium Rifle_16ft_4_minimus_37647</name>
    <dbReference type="NCBI Taxonomy" id="1665140"/>
    <lineage>
        <taxon>Bacteria</taxon>
        <taxon>Candidatus Parcubacteria</taxon>
        <taxon>environmental samples</taxon>
    </lineage>
</organism>
<dbReference type="Pfam" id="PF04191">
    <property type="entry name" value="PEMT"/>
    <property type="match status" value="1"/>
</dbReference>
<dbReference type="PANTHER" id="PTHR12714:SF9">
    <property type="entry name" value="PROTEIN-S-ISOPRENYLCYSTEINE O-METHYLTRANSFERASE"/>
    <property type="match status" value="1"/>
</dbReference>
<evidence type="ECO:0000256" key="1">
    <source>
        <dbReference type="ARBA" id="ARBA00004127"/>
    </source>
</evidence>
<feature type="transmembrane region" description="Helical" evidence="5">
    <location>
        <begin position="49"/>
        <end position="68"/>
    </location>
</feature>
<evidence type="ECO:0000256" key="5">
    <source>
        <dbReference type="SAM" id="Phobius"/>
    </source>
</evidence>
<name>A0A0H4TP08_9BACT</name>
<feature type="transmembrane region" description="Helical" evidence="5">
    <location>
        <begin position="80"/>
        <end position="105"/>
    </location>
</feature>